<evidence type="ECO:0000313" key="2">
    <source>
        <dbReference type="Proteomes" id="UP000732377"/>
    </source>
</evidence>
<gene>
    <name evidence="1" type="ORF">CWE10_06290</name>
</gene>
<organism evidence="1 2">
    <name type="scientific">Symbiobacterium thermophilum</name>
    <dbReference type="NCBI Taxonomy" id="2734"/>
    <lineage>
        <taxon>Bacteria</taxon>
        <taxon>Bacillati</taxon>
        <taxon>Bacillota</taxon>
        <taxon>Clostridia</taxon>
        <taxon>Eubacteriales</taxon>
        <taxon>Symbiobacteriaceae</taxon>
        <taxon>Symbiobacterium</taxon>
    </lineage>
</organism>
<accession>A0A953I2K4</accession>
<name>A0A953I2K4_SYMTR</name>
<reference evidence="1" key="1">
    <citation type="submission" date="2017-11" db="EMBL/GenBank/DDBJ databases">
        <title>Three new genomes from thermophilic consortium.</title>
        <authorList>
            <person name="Quaggio R."/>
            <person name="Amgarten D."/>
            <person name="Setubal J.C."/>
        </authorList>
    </citation>
    <scope>NUCLEOTIDE SEQUENCE</scope>
    <source>
        <strain evidence="1">ZCTH01-B2</strain>
    </source>
</reference>
<dbReference type="Pfam" id="PF08747">
    <property type="entry name" value="BrxB"/>
    <property type="match status" value="1"/>
</dbReference>
<comment type="caution">
    <text evidence="1">The sequence shown here is derived from an EMBL/GenBank/DDBJ whole genome shotgun (WGS) entry which is preliminary data.</text>
</comment>
<dbReference type="Proteomes" id="UP000732377">
    <property type="component" value="Unassembled WGS sequence"/>
</dbReference>
<dbReference type="InterPro" id="IPR014858">
    <property type="entry name" value="BrxB"/>
</dbReference>
<proteinExistence type="predicted"/>
<dbReference type="EMBL" id="PIUK01000042">
    <property type="protein sequence ID" value="MBY6275821.1"/>
    <property type="molecule type" value="Genomic_DNA"/>
</dbReference>
<evidence type="ECO:0000313" key="1">
    <source>
        <dbReference type="EMBL" id="MBY6275821.1"/>
    </source>
</evidence>
<protein>
    <submittedName>
        <fullName evidence="1">DUF1788 domain-containing protein</fullName>
    </submittedName>
</protein>
<sequence>MPFAIFLYDPHDELTVRGEVQLLATRLKNKGKHVRVLSLAEVMQEALELALGKDGLKEFYDAERENGVEAAILTVYQILSHEWPLDKLVAERLHALDPANSIAFLTRAEALFPVYRTSALLDRLVNERVQVPTVLFYPGTLEGVNGLRFMGVLEAEHNYRARIY</sequence>
<dbReference type="AlphaFoldDB" id="A0A953I2K4"/>